<evidence type="ECO:0000256" key="1">
    <source>
        <dbReference type="SAM" id="MobiDB-lite"/>
    </source>
</evidence>
<dbReference type="InParanoid" id="A0A1Y2DMB2"/>
<dbReference type="OrthoDB" id="3674914at2759"/>
<name>A0A1Y2DMB2_9BASI</name>
<dbReference type="InterPro" id="IPR036047">
    <property type="entry name" value="F-box-like_dom_sf"/>
</dbReference>
<gene>
    <name evidence="3" type="ORF">BCR35DRAFT_334997</name>
</gene>
<accession>A0A1Y2DMB2</accession>
<organism evidence="3 4">
    <name type="scientific">Leucosporidium creatinivorum</name>
    <dbReference type="NCBI Taxonomy" id="106004"/>
    <lineage>
        <taxon>Eukaryota</taxon>
        <taxon>Fungi</taxon>
        <taxon>Dikarya</taxon>
        <taxon>Basidiomycota</taxon>
        <taxon>Pucciniomycotina</taxon>
        <taxon>Microbotryomycetes</taxon>
        <taxon>Leucosporidiales</taxon>
        <taxon>Leucosporidium</taxon>
    </lineage>
</organism>
<feature type="compositionally biased region" description="Polar residues" evidence="1">
    <location>
        <begin position="1"/>
        <end position="27"/>
    </location>
</feature>
<dbReference type="PROSITE" id="PS50181">
    <property type="entry name" value="FBOX"/>
    <property type="match status" value="1"/>
</dbReference>
<reference evidence="3 4" key="1">
    <citation type="submission" date="2016-07" db="EMBL/GenBank/DDBJ databases">
        <title>Pervasive Adenine N6-methylation of Active Genes in Fungi.</title>
        <authorList>
            <consortium name="DOE Joint Genome Institute"/>
            <person name="Mondo S.J."/>
            <person name="Dannebaum R.O."/>
            <person name="Kuo R.C."/>
            <person name="Labutti K."/>
            <person name="Haridas S."/>
            <person name="Kuo A."/>
            <person name="Salamov A."/>
            <person name="Ahrendt S.R."/>
            <person name="Lipzen A."/>
            <person name="Sullivan W."/>
            <person name="Andreopoulos W.B."/>
            <person name="Clum A."/>
            <person name="Lindquist E."/>
            <person name="Daum C."/>
            <person name="Ramamoorthy G.K."/>
            <person name="Gryganskyi A."/>
            <person name="Culley D."/>
            <person name="Magnuson J.K."/>
            <person name="James T.Y."/>
            <person name="O'Malley M.A."/>
            <person name="Stajich J.E."/>
            <person name="Spatafora J.W."/>
            <person name="Visel A."/>
            <person name="Grigoriev I.V."/>
        </authorList>
    </citation>
    <scope>NUCLEOTIDE SEQUENCE [LARGE SCALE GENOMIC DNA]</scope>
    <source>
        <strain evidence="3 4">62-1032</strain>
    </source>
</reference>
<proteinExistence type="predicted"/>
<sequence>MDSNDVNPEQESSEMVQAAPSSESLPSSVAGLSLDAPSPKTFNDLPDQVLERILSYVDRKEARSLALVEQRWYDPARKRTLFFARGFNKLMSFADLVLERPRFASAIHHACLHGLTRQEVANQPWPFGYCPRLASRAIAMILEECSNLETISIGALHEEIPAQKELMSPLGKLHLRQVTLATPHHPIDIEALALAAPAFTEMETLTATVDMNDLLSLRIPFLPRCSVSELTLHVNDATTPGLQSLLDAFASKALDFHLFLSSTFLESEDTETSLSPPSLNTILKPIITSAPRFNLAINLADRSFARWNILDLPQDSSFIFVLHQPVDVPQFTAVWTVGDVQFVGERVKGMLMKIKPGRGRVQIWARRGRDWDGDGGQVFEVFAGAFGARVDASLAMLKISVGASRA</sequence>
<dbReference type="EMBL" id="MCGR01000074">
    <property type="protein sequence ID" value="ORY60371.1"/>
    <property type="molecule type" value="Genomic_DNA"/>
</dbReference>
<dbReference type="Gene3D" id="1.20.1280.50">
    <property type="match status" value="1"/>
</dbReference>
<evidence type="ECO:0000313" key="4">
    <source>
        <dbReference type="Proteomes" id="UP000193467"/>
    </source>
</evidence>
<comment type="caution">
    <text evidence="3">The sequence shown here is derived from an EMBL/GenBank/DDBJ whole genome shotgun (WGS) entry which is preliminary data.</text>
</comment>
<dbReference type="Pfam" id="PF12937">
    <property type="entry name" value="F-box-like"/>
    <property type="match status" value="1"/>
</dbReference>
<evidence type="ECO:0000259" key="2">
    <source>
        <dbReference type="PROSITE" id="PS50181"/>
    </source>
</evidence>
<dbReference type="SUPFAM" id="SSF81383">
    <property type="entry name" value="F-box domain"/>
    <property type="match status" value="1"/>
</dbReference>
<dbReference type="InterPro" id="IPR001810">
    <property type="entry name" value="F-box_dom"/>
</dbReference>
<feature type="domain" description="F-box" evidence="2">
    <location>
        <begin position="39"/>
        <end position="86"/>
    </location>
</feature>
<dbReference type="Proteomes" id="UP000193467">
    <property type="component" value="Unassembled WGS sequence"/>
</dbReference>
<feature type="region of interest" description="Disordered" evidence="1">
    <location>
        <begin position="1"/>
        <end position="31"/>
    </location>
</feature>
<protein>
    <recommendedName>
        <fullName evidence="2">F-box domain-containing protein</fullName>
    </recommendedName>
</protein>
<keyword evidence="4" id="KW-1185">Reference proteome</keyword>
<evidence type="ECO:0000313" key="3">
    <source>
        <dbReference type="EMBL" id="ORY60371.1"/>
    </source>
</evidence>
<dbReference type="AlphaFoldDB" id="A0A1Y2DMB2"/>